<organism evidence="2">
    <name type="scientific">Arsenophonus endosymbiont of Trialeurodes vaporariorum</name>
    <dbReference type="NCBI Taxonomy" id="235567"/>
    <lineage>
        <taxon>Bacteria</taxon>
        <taxon>Pseudomonadati</taxon>
        <taxon>Pseudomonadota</taxon>
        <taxon>Gammaproteobacteria</taxon>
        <taxon>Enterobacterales</taxon>
        <taxon>Morganellaceae</taxon>
        <taxon>Arsenophonus</taxon>
    </lineage>
</organism>
<protein>
    <recommendedName>
        <fullName evidence="1">KilA-N domain-containing protein</fullName>
    </recommendedName>
</protein>
<dbReference type="InterPro" id="IPR017880">
    <property type="entry name" value="KilA_N"/>
</dbReference>
<name>A0A3B0M120_9GAMM</name>
<gene>
    <name evidence="2" type="ORF">ARTV_2669</name>
</gene>
<accession>A0A3B0M120</accession>
<dbReference type="PROSITE" id="PS51301">
    <property type="entry name" value="KILA_N"/>
    <property type="match status" value="1"/>
</dbReference>
<feature type="domain" description="KilA-N" evidence="1">
    <location>
        <begin position="1"/>
        <end position="107"/>
    </location>
</feature>
<evidence type="ECO:0000313" key="2">
    <source>
        <dbReference type="EMBL" id="SSW96305.1"/>
    </source>
</evidence>
<reference evidence="2" key="1">
    <citation type="submission" date="2018-04" db="EMBL/GenBank/DDBJ databases">
        <authorList>
            <person name="Go L.Y."/>
            <person name="Mitchell J.A."/>
        </authorList>
    </citation>
    <scope>NUCLEOTIDE SEQUENCE</scope>
    <source>
        <strain evidence="2">ARTV</strain>
    </source>
</reference>
<dbReference type="InterPro" id="IPR018004">
    <property type="entry name" value="KilA/APSES_HTH"/>
</dbReference>
<evidence type="ECO:0000259" key="1">
    <source>
        <dbReference type="PROSITE" id="PS51301"/>
    </source>
</evidence>
<proteinExistence type="predicted"/>
<dbReference type="SMART" id="SM01252">
    <property type="entry name" value="KilA-N"/>
    <property type="match status" value="1"/>
</dbReference>
<dbReference type="EMBL" id="UFQR01000013">
    <property type="protein sequence ID" value="SSW96305.1"/>
    <property type="molecule type" value="Genomic_DNA"/>
</dbReference>
<dbReference type="AlphaFoldDB" id="A0A3B0M120"/>
<sequence>MKYPKVNIYVIPVRVDKEGRYSLNDLHIAAIAKGKATESQRPCEFLKSKQIKLFAQSLTEAKIVASVKTVKGGNNQGSWGLELIAIRYAAWLNPDFEIKVYETFRDFVMHGFDAMYRLNQLDLTINSESKEIS</sequence>
<dbReference type="Pfam" id="PF04383">
    <property type="entry name" value="KilA-N"/>
    <property type="match status" value="1"/>
</dbReference>